<organism evidence="7 8">
    <name type="scientific">Mahella australiensis (strain DSM 15567 / CIP 107919 / 50-1 BON)</name>
    <dbReference type="NCBI Taxonomy" id="697281"/>
    <lineage>
        <taxon>Bacteria</taxon>
        <taxon>Bacillati</taxon>
        <taxon>Bacillota</taxon>
        <taxon>Clostridia</taxon>
        <taxon>Thermoanaerobacterales</taxon>
        <taxon>Thermoanaerobacterales Family IV. Incertae Sedis</taxon>
        <taxon>Mahella</taxon>
    </lineage>
</organism>
<dbReference type="GO" id="GO:0050567">
    <property type="term" value="F:glutaminyl-tRNA synthase (glutamine-hydrolyzing) activity"/>
    <property type="evidence" value="ECO:0007669"/>
    <property type="project" value="UniProtKB-UniRule"/>
</dbReference>
<dbReference type="eggNOG" id="COG0721">
    <property type="taxonomic scope" value="Bacteria"/>
</dbReference>
<dbReference type="Pfam" id="PF02686">
    <property type="entry name" value="GatC"/>
    <property type="match status" value="1"/>
</dbReference>
<evidence type="ECO:0000256" key="3">
    <source>
        <dbReference type="ARBA" id="ARBA00024799"/>
    </source>
</evidence>
<dbReference type="GO" id="GO:0005524">
    <property type="term" value="F:ATP binding"/>
    <property type="evidence" value="ECO:0007669"/>
    <property type="project" value="UniProtKB-KW"/>
</dbReference>
<dbReference type="HAMAP" id="MF_00122">
    <property type="entry name" value="GatC"/>
    <property type="match status" value="1"/>
</dbReference>
<evidence type="ECO:0000313" key="7">
    <source>
        <dbReference type="EMBL" id="AEE96107.1"/>
    </source>
</evidence>
<comment type="catalytic activity">
    <reaction evidence="5 6">
        <text>L-glutamyl-tRNA(Gln) + L-glutamine + ATP + H2O = L-glutaminyl-tRNA(Gln) + L-glutamate + ADP + phosphate + H(+)</text>
        <dbReference type="Rhea" id="RHEA:17521"/>
        <dbReference type="Rhea" id="RHEA-COMP:9681"/>
        <dbReference type="Rhea" id="RHEA-COMP:9684"/>
        <dbReference type="ChEBI" id="CHEBI:15377"/>
        <dbReference type="ChEBI" id="CHEBI:15378"/>
        <dbReference type="ChEBI" id="CHEBI:29985"/>
        <dbReference type="ChEBI" id="CHEBI:30616"/>
        <dbReference type="ChEBI" id="CHEBI:43474"/>
        <dbReference type="ChEBI" id="CHEBI:58359"/>
        <dbReference type="ChEBI" id="CHEBI:78520"/>
        <dbReference type="ChEBI" id="CHEBI:78521"/>
        <dbReference type="ChEBI" id="CHEBI:456216"/>
    </reaction>
</comment>
<reference evidence="8" key="1">
    <citation type="submission" date="2010-11" db="EMBL/GenBank/DDBJ databases">
        <title>The complete genome of Mahella australiensis DSM 15567.</title>
        <authorList>
            <consortium name="US DOE Joint Genome Institute (JGI-PGF)"/>
            <person name="Lucas S."/>
            <person name="Copeland A."/>
            <person name="Lapidus A."/>
            <person name="Bruce D."/>
            <person name="Goodwin L."/>
            <person name="Pitluck S."/>
            <person name="Kyrpides N."/>
            <person name="Mavromatis K."/>
            <person name="Pagani I."/>
            <person name="Ivanova N."/>
            <person name="Teshima H."/>
            <person name="Brettin T."/>
            <person name="Detter J.C."/>
            <person name="Han C."/>
            <person name="Tapia R."/>
            <person name="Land M."/>
            <person name="Hauser L."/>
            <person name="Markowitz V."/>
            <person name="Cheng J.-F."/>
            <person name="Hugenholtz P."/>
            <person name="Woyke T."/>
            <person name="Wu D."/>
            <person name="Spring S."/>
            <person name="Pukall R."/>
            <person name="Steenblock K."/>
            <person name="Schneider S."/>
            <person name="Klenk H.-P."/>
            <person name="Eisen J.A."/>
        </authorList>
    </citation>
    <scope>NUCLEOTIDE SEQUENCE [LARGE SCALE GENOMIC DNA]</scope>
    <source>
        <strain evidence="8">DSM 15567 / CIP 107919 / 50-1 BON</strain>
    </source>
</reference>
<comment type="catalytic activity">
    <reaction evidence="4 6">
        <text>L-aspartyl-tRNA(Asn) + L-glutamine + ATP + H2O = L-asparaginyl-tRNA(Asn) + L-glutamate + ADP + phosphate + 2 H(+)</text>
        <dbReference type="Rhea" id="RHEA:14513"/>
        <dbReference type="Rhea" id="RHEA-COMP:9674"/>
        <dbReference type="Rhea" id="RHEA-COMP:9677"/>
        <dbReference type="ChEBI" id="CHEBI:15377"/>
        <dbReference type="ChEBI" id="CHEBI:15378"/>
        <dbReference type="ChEBI" id="CHEBI:29985"/>
        <dbReference type="ChEBI" id="CHEBI:30616"/>
        <dbReference type="ChEBI" id="CHEBI:43474"/>
        <dbReference type="ChEBI" id="CHEBI:58359"/>
        <dbReference type="ChEBI" id="CHEBI:78515"/>
        <dbReference type="ChEBI" id="CHEBI:78516"/>
        <dbReference type="ChEBI" id="CHEBI:456216"/>
    </reaction>
</comment>
<protein>
    <recommendedName>
        <fullName evidence="6">Aspartyl/glutamyl-tRNA(Asn/Gln) amidotransferase subunit C</fullName>
        <shortName evidence="6">Asp/Glu-ADT subunit C</shortName>
        <ecNumber evidence="6">6.3.5.-</ecNumber>
    </recommendedName>
</protein>
<keyword evidence="6" id="KW-0648">Protein biosynthesis</keyword>
<dbReference type="STRING" id="697281.Mahau_0909"/>
<reference evidence="7 8" key="2">
    <citation type="journal article" date="2011" name="Stand. Genomic Sci.">
        <title>Complete genome sequence of Mahella australiensis type strain (50-1 BON).</title>
        <authorList>
            <person name="Sikorski J."/>
            <person name="Teshima H."/>
            <person name="Nolan M."/>
            <person name="Lucas S."/>
            <person name="Hammon N."/>
            <person name="Deshpande S."/>
            <person name="Cheng J.F."/>
            <person name="Pitluck S."/>
            <person name="Liolios K."/>
            <person name="Pagani I."/>
            <person name="Ivanova N."/>
            <person name="Huntemann M."/>
            <person name="Mavromatis K."/>
            <person name="Ovchinikova G."/>
            <person name="Pati A."/>
            <person name="Tapia R."/>
            <person name="Han C."/>
            <person name="Goodwin L."/>
            <person name="Chen A."/>
            <person name="Palaniappan K."/>
            <person name="Land M."/>
            <person name="Hauser L."/>
            <person name="Ngatchou-Djao O.D."/>
            <person name="Rohde M."/>
            <person name="Pukall R."/>
            <person name="Spring S."/>
            <person name="Abt B."/>
            <person name="Goker M."/>
            <person name="Detter J.C."/>
            <person name="Woyke T."/>
            <person name="Bristow J."/>
            <person name="Markowitz V."/>
            <person name="Hugenholtz P."/>
            <person name="Eisen J.A."/>
            <person name="Kyrpides N.C."/>
            <person name="Klenk H.P."/>
            <person name="Lapidus A."/>
        </authorList>
    </citation>
    <scope>NUCLEOTIDE SEQUENCE [LARGE SCALE GENOMIC DNA]</scope>
    <source>
        <strain evidence="8">DSM 15567 / CIP 107919 / 50-1 BON</strain>
    </source>
</reference>
<dbReference type="EC" id="6.3.5.-" evidence="6"/>
<dbReference type="PANTHER" id="PTHR15004:SF0">
    <property type="entry name" value="GLUTAMYL-TRNA(GLN) AMIDOTRANSFERASE SUBUNIT C, MITOCHONDRIAL"/>
    <property type="match status" value="1"/>
</dbReference>
<dbReference type="Gene3D" id="1.10.20.60">
    <property type="entry name" value="Glu-tRNAGln amidotransferase C subunit, N-terminal domain"/>
    <property type="match status" value="1"/>
</dbReference>
<dbReference type="GO" id="GO:0070681">
    <property type="term" value="P:glutaminyl-tRNAGln biosynthesis via transamidation"/>
    <property type="evidence" value="ECO:0007669"/>
    <property type="project" value="TreeGrafter"/>
</dbReference>
<dbReference type="NCBIfam" id="TIGR00135">
    <property type="entry name" value="gatC"/>
    <property type="match status" value="1"/>
</dbReference>
<dbReference type="PANTHER" id="PTHR15004">
    <property type="entry name" value="GLUTAMYL-TRNA(GLN) AMIDOTRANSFERASE SUBUNIT C, MITOCHONDRIAL"/>
    <property type="match status" value="1"/>
</dbReference>
<keyword evidence="6" id="KW-0547">Nucleotide-binding</keyword>
<dbReference type="AlphaFoldDB" id="F4A1Z1"/>
<accession>F4A1Z1</accession>
<evidence type="ECO:0000256" key="6">
    <source>
        <dbReference type="HAMAP-Rule" id="MF_00122"/>
    </source>
</evidence>
<dbReference type="GO" id="GO:0006412">
    <property type="term" value="P:translation"/>
    <property type="evidence" value="ECO:0007669"/>
    <property type="project" value="UniProtKB-UniRule"/>
</dbReference>
<gene>
    <name evidence="6" type="primary">gatC</name>
    <name evidence="7" type="ordered locus">Mahau_0909</name>
</gene>
<comment type="function">
    <text evidence="3 6">Allows the formation of correctly charged Asn-tRNA(Asn) or Gln-tRNA(Gln) through the transamidation of misacylated Asp-tRNA(Asn) or Glu-tRNA(Gln) in organisms which lack either or both of asparaginyl-tRNA or glutaminyl-tRNA synthetases. The reaction takes place in the presence of glutamine and ATP through an activated phospho-Asp-tRNA(Asn) or phospho-Glu-tRNA(Gln).</text>
</comment>
<dbReference type="GO" id="GO:0050566">
    <property type="term" value="F:asparaginyl-tRNA synthase (glutamine-hydrolyzing) activity"/>
    <property type="evidence" value="ECO:0007669"/>
    <property type="project" value="RHEA"/>
</dbReference>
<evidence type="ECO:0000313" key="8">
    <source>
        <dbReference type="Proteomes" id="UP000008457"/>
    </source>
</evidence>
<keyword evidence="8" id="KW-1185">Reference proteome</keyword>
<evidence type="ECO:0000256" key="5">
    <source>
        <dbReference type="ARBA" id="ARBA00047913"/>
    </source>
</evidence>
<dbReference type="EMBL" id="CP002360">
    <property type="protein sequence ID" value="AEE96107.1"/>
    <property type="molecule type" value="Genomic_DNA"/>
</dbReference>
<name>F4A1Z1_MAHA5</name>
<dbReference type="GO" id="GO:0006450">
    <property type="term" value="P:regulation of translational fidelity"/>
    <property type="evidence" value="ECO:0007669"/>
    <property type="project" value="InterPro"/>
</dbReference>
<evidence type="ECO:0000256" key="1">
    <source>
        <dbReference type="ARBA" id="ARBA00010757"/>
    </source>
</evidence>
<dbReference type="SUPFAM" id="SSF141000">
    <property type="entry name" value="Glu-tRNAGln amidotransferase C subunit"/>
    <property type="match status" value="1"/>
</dbReference>
<dbReference type="KEGG" id="mas:Mahau_0909"/>
<dbReference type="InterPro" id="IPR036113">
    <property type="entry name" value="Asp/Glu-ADT_sf_sub_c"/>
</dbReference>
<evidence type="ECO:0000256" key="4">
    <source>
        <dbReference type="ARBA" id="ARBA00047380"/>
    </source>
</evidence>
<proteinExistence type="inferred from homology"/>
<keyword evidence="6" id="KW-0067">ATP-binding</keyword>
<sequence>MISMRIKPEEVDYIAALSRLFLSEQEKNIYARHLSEILEHAERLSELDTDGVEPTAHVLPLRNIFRDDKVKPSLERDILLSNAPEVENGCFKVPRIVE</sequence>
<evidence type="ECO:0000256" key="2">
    <source>
        <dbReference type="ARBA" id="ARBA00011123"/>
    </source>
</evidence>
<dbReference type="HOGENOM" id="CLU_105899_1_2_9"/>
<dbReference type="Proteomes" id="UP000008457">
    <property type="component" value="Chromosome"/>
</dbReference>
<comment type="similarity">
    <text evidence="1 6">Belongs to the GatC family.</text>
</comment>
<dbReference type="InterPro" id="IPR003837">
    <property type="entry name" value="GatC"/>
</dbReference>
<comment type="subunit">
    <text evidence="2 6">Heterotrimer of A, B and C subunits.</text>
</comment>
<keyword evidence="6 7" id="KW-0436">Ligase</keyword>